<gene>
    <name evidence="12" type="primary">LOC124818635</name>
</gene>
<keyword evidence="11" id="KW-1185">Reference proteome</keyword>
<evidence type="ECO:0000256" key="6">
    <source>
        <dbReference type="ARBA" id="ARBA00023136"/>
    </source>
</evidence>
<organism evidence="11 12">
    <name type="scientific">Hydra vulgaris</name>
    <name type="common">Hydra</name>
    <name type="synonym">Hydra attenuata</name>
    <dbReference type="NCBI Taxonomy" id="6087"/>
    <lineage>
        <taxon>Eukaryota</taxon>
        <taxon>Metazoa</taxon>
        <taxon>Cnidaria</taxon>
        <taxon>Hydrozoa</taxon>
        <taxon>Hydroidolina</taxon>
        <taxon>Anthoathecata</taxon>
        <taxon>Aplanulata</taxon>
        <taxon>Hydridae</taxon>
        <taxon>Hydra</taxon>
    </lineage>
</organism>
<comment type="subcellular location">
    <subcellularLocation>
        <location evidence="1">Cell membrane</location>
        <topology evidence="1">Multi-pass membrane protein</topology>
    </subcellularLocation>
</comment>
<evidence type="ECO:0000256" key="9">
    <source>
        <dbReference type="ARBA" id="ARBA00023224"/>
    </source>
</evidence>
<dbReference type="InterPro" id="IPR000276">
    <property type="entry name" value="GPCR_Rhodpsn"/>
</dbReference>
<dbReference type="Gene3D" id="1.20.1070.10">
    <property type="entry name" value="Rhodopsin 7-helix transmembrane proteins"/>
    <property type="match status" value="1"/>
</dbReference>
<dbReference type="GeneID" id="124818635"/>
<keyword evidence="9" id="KW-0807">Transducer</keyword>
<evidence type="ECO:0000256" key="4">
    <source>
        <dbReference type="ARBA" id="ARBA00022989"/>
    </source>
</evidence>
<evidence type="ECO:0000256" key="1">
    <source>
        <dbReference type="ARBA" id="ARBA00004651"/>
    </source>
</evidence>
<keyword evidence="7" id="KW-0675">Receptor</keyword>
<dbReference type="Pfam" id="PF00001">
    <property type="entry name" value="7tm_1"/>
    <property type="match status" value="1"/>
</dbReference>
<evidence type="ECO:0000313" key="12">
    <source>
        <dbReference type="RefSeq" id="XP_065651460.1"/>
    </source>
</evidence>
<dbReference type="Proteomes" id="UP001652625">
    <property type="component" value="Chromosome 04"/>
</dbReference>
<feature type="transmembrane region" description="Helical" evidence="10">
    <location>
        <begin position="103"/>
        <end position="123"/>
    </location>
</feature>
<keyword evidence="5" id="KW-0297">G-protein coupled receptor</keyword>
<name>A0ABM4BQP3_HYDVU</name>
<feature type="transmembrane region" description="Helical" evidence="10">
    <location>
        <begin position="60"/>
        <end position="83"/>
    </location>
</feature>
<evidence type="ECO:0000256" key="5">
    <source>
        <dbReference type="ARBA" id="ARBA00023040"/>
    </source>
</evidence>
<evidence type="ECO:0000256" key="3">
    <source>
        <dbReference type="ARBA" id="ARBA00022692"/>
    </source>
</evidence>
<keyword evidence="3 10" id="KW-0812">Transmembrane</keyword>
<feature type="transmembrane region" description="Helical" evidence="10">
    <location>
        <begin position="170"/>
        <end position="194"/>
    </location>
</feature>
<keyword evidence="4 10" id="KW-1133">Transmembrane helix</keyword>
<dbReference type="PANTHER" id="PTHR24246">
    <property type="entry name" value="OLFACTORY RECEPTOR AND ADENOSINE RECEPTOR"/>
    <property type="match status" value="1"/>
</dbReference>
<accession>A0ABM4BQP3</accession>
<evidence type="ECO:0000256" key="7">
    <source>
        <dbReference type="ARBA" id="ARBA00023170"/>
    </source>
</evidence>
<feature type="transmembrane region" description="Helical" evidence="10">
    <location>
        <begin position="144"/>
        <end position="164"/>
    </location>
</feature>
<evidence type="ECO:0000313" key="11">
    <source>
        <dbReference type="Proteomes" id="UP001652625"/>
    </source>
</evidence>
<feature type="transmembrane region" description="Helical" evidence="10">
    <location>
        <begin position="28"/>
        <end position="48"/>
    </location>
</feature>
<dbReference type="PANTHER" id="PTHR24246:SF27">
    <property type="entry name" value="ADENOSINE RECEPTOR, ISOFORM A"/>
    <property type="match status" value="1"/>
</dbReference>
<keyword evidence="2" id="KW-1003">Cell membrane</keyword>
<keyword evidence="8" id="KW-0325">Glycoprotein</keyword>
<feature type="transmembrane region" description="Helical" evidence="10">
    <location>
        <begin position="264"/>
        <end position="285"/>
    </location>
</feature>
<dbReference type="PRINTS" id="PR00237">
    <property type="entry name" value="GPCRRHODOPSN"/>
</dbReference>
<sequence length="348" mass="38984">MSSSVGHSALACGSIHNITSLSSFTSSASIILCFTTTPCNIILIIAILGDKKNVFKMSIFYKLILNSAIADLLIGTVADITSISFHFKEAMRIKIYPKDIKLLHLELFVLSNTSILSMALLCIDRIFALMKPIAYYRNSLSNRMSYLVLIATWVVSGLLVMPYFSVGYITYLGIFAFTTITIACVSLISVVYLYRTKFSVYCNFNKACNVVYEANKENSANKDQNSINVISISNIVESKKAKSETTKSKDLKQKTAEQKVNQSFIIMLMVFLLTYMPACCMTIYMNVCIECNCTVVQAFRDCVYLALLSGSLWRSLNFGYKITTLNKNIKEMLSFGHSSVRKKSTYQL</sequence>
<dbReference type="CDD" id="cd00637">
    <property type="entry name" value="7tm_classA_rhodopsin-like"/>
    <property type="match status" value="1"/>
</dbReference>
<dbReference type="RefSeq" id="XP_065651460.1">
    <property type="nucleotide sequence ID" value="XM_065795388.1"/>
</dbReference>
<protein>
    <submittedName>
        <fullName evidence="12">Uncharacterized protein LOC124818635</fullName>
    </submittedName>
</protein>
<proteinExistence type="predicted"/>
<evidence type="ECO:0000256" key="10">
    <source>
        <dbReference type="SAM" id="Phobius"/>
    </source>
</evidence>
<keyword evidence="6 10" id="KW-0472">Membrane</keyword>
<evidence type="ECO:0000256" key="2">
    <source>
        <dbReference type="ARBA" id="ARBA00022475"/>
    </source>
</evidence>
<reference evidence="12" key="1">
    <citation type="submission" date="2025-08" db="UniProtKB">
        <authorList>
            <consortium name="RefSeq"/>
        </authorList>
    </citation>
    <scope>IDENTIFICATION</scope>
</reference>
<evidence type="ECO:0000256" key="8">
    <source>
        <dbReference type="ARBA" id="ARBA00023180"/>
    </source>
</evidence>
<dbReference type="SUPFAM" id="SSF81321">
    <property type="entry name" value="Family A G protein-coupled receptor-like"/>
    <property type="match status" value="1"/>
</dbReference>